<organism evidence="2 3">
    <name type="scientific">Nannocystis pusilla</name>
    <dbReference type="NCBI Taxonomy" id="889268"/>
    <lineage>
        <taxon>Bacteria</taxon>
        <taxon>Pseudomonadati</taxon>
        <taxon>Myxococcota</taxon>
        <taxon>Polyangia</taxon>
        <taxon>Nannocystales</taxon>
        <taxon>Nannocystaceae</taxon>
        <taxon>Nannocystis</taxon>
    </lineage>
</organism>
<dbReference type="InterPro" id="IPR018683">
    <property type="entry name" value="DUF2169"/>
</dbReference>
<reference evidence="2" key="1">
    <citation type="submission" date="2021-08" db="EMBL/GenBank/DDBJ databases">
        <authorList>
            <person name="Stevens D.C."/>
        </authorList>
    </citation>
    <scope>NUCLEOTIDE SEQUENCE</scope>
    <source>
        <strain evidence="2">DSM 53165</strain>
    </source>
</reference>
<gene>
    <name evidence="2" type="ORF">K7C98_20900</name>
</gene>
<sequence length="321" mass="35821">MQFFNYTPYPAYLFRGCIEARKVLACAMLRVTYDIVDGRLKPADDQPWGVSPAPWQGPYGPMPSDQRYVRGGVDLLVFGSARSARPVPSIEVVAQVGARWRARILAWGDRHWRPGLTGLAPGAPEPTREVPLTLARAYGGKDRWDGVDVAYVDNPDGRGFYLEADRARGNLLPNLEDPDAPIRAWSDRPEPVGTGPCPQTFAPRVRRGVELDETGQQIRRLKPEFFNDAFPKMIVPRAEPGERVSITGVCEDGALAFELPVHDIRVRVEVGDDIGERTPAIDQIGVEADARRVFLTYRYSFAYHLTPHQRRTCMLGLVEPG</sequence>
<dbReference type="EMBL" id="JAIRAU010000027">
    <property type="protein sequence ID" value="MBZ5711707.1"/>
    <property type="molecule type" value="Genomic_DNA"/>
</dbReference>
<proteinExistence type="predicted"/>
<feature type="domain" description="DUF2169" evidence="1">
    <location>
        <begin position="25"/>
        <end position="298"/>
    </location>
</feature>
<evidence type="ECO:0000313" key="2">
    <source>
        <dbReference type="EMBL" id="MBZ5711707.1"/>
    </source>
</evidence>
<accession>A0ABS7TU78</accession>
<name>A0ABS7TU78_9BACT</name>
<comment type="caution">
    <text evidence="2">The sequence shown here is derived from an EMBL/GenBank/DDBJ whole genome shotgun (WGS) entry which is preliminary data.</text>
</comment>
<dbReference type="RefSeq" id="WP_224193468.1">
    <property type="nucleotide sequence ID" value="NZ_JAIRAU010000027.1"/>
</dbReference>
<protein>
    <submittedName>
        <fullName evidence="2">DUF2169 domain-containing protein</fullName>
    </submittedName>
</protein>
<evidence type="ECO:0000313" key="3">
    <source>
        <dbReference type="Proteomes" id="UP001139031"/>
    </source>
</evidence>
<dbReference type="Proteomes" id="UP001139031">
    <property type="component" value="Unassembled WGS sequence"/>
</dbReference>
<keyword evidence="3" id="KW-1185">Reference proteome</keyword>
<dbReference type="Pfam" id="PF09937">
    <property type="entry name" value="DUF2169"/>
    <property type="match status" value="1"/>
</dbReference>
<evidence type="ECO:0000259" key="1">
    <source>
        <dbReference type="Pfam" id="PF09937"/>
    </source>
</evidence>